<organism evidence="10 11">
    <name type="scientific">candidate division CSSED10-310 bacterium</name>
    <dbReference type="NCBI Taxonomy" id="2855610"/>
    <lineage>
        <taxon>Bacteria</taxon>
        <taxon>Bacteria division CSSED10-310</taxon>
    </lineage>
</organism>
<keyword evidence="7 8" id="KW-0012">Acyltransferase</keyword>
<keyword evidence="5 8" id="KW-0677">Repeat</keyword>
<evidence type="ECO:0000256" key="3">
    <source>
        <dbReference type="ARBA" id="ARBA00022556"/>
    </source>
</evidence>
<dbReference type="NCBIfam" id="NF003657">
    <property type="entry name" value="PRK05289.1"/>
    <property type="match status" value="1"/>
</dbReference>
<keyword evidence="3 8" id="KW-0441">Lipid A biosynthesis</keyword>
<evidence type="ECO:0000256" key="5">
    <source>
        <dbReference type="ARBA" id="ARBA00022737"/>
    </source>
</evidence>
<comment type="pathway">
    <text evidence="8">Glycolipid biosynthesis; lipid IV(A) biosynthesis; lipid IV(A) from (3R)-3-hydroxytetradecanoyl-[acyl-carrier-protein] and UDP-N-acetyl-alpha-D-glucosamine: step 1/6.</text>
</comment>
<dbReference type="Pfam" id="PF13720">
    <property type="entry name" value="Acetyltransf_11"/>
    <property type="match status" value="1"/>
</dbReference>
<feature type="domain" description="UDP N-acetylglucosamine O-acyltransferase C-terminal" evidence="9">
    <location>
        <begin position="175"/>
        <end position="255"/>
    </location>
</feature>
<dbReference type="HAMAP" id="MF_00387">
    <property type="entry name" value="LpxA"/>
    <property type="match status" value="1"/>
</dbReference>
<evidence type="ECO:0000256" key="6">
    <source>
        <dbReference type="ARBA" id="ARBA00023098"/>
    </source>
</evidence>
<protein>
    <recommendedName>
        <fullName evidence="8">Acyl-[acyl-carrier-protein]--UDP-N-acetylglucosamine O-acyltransferase</fullName>
        <shortName evidence="8">UDP-N-acetylglucosamine acyltransferase</shortName>
        <ecNumber evidence="8">2.3.1.129</ecNumber>
    </recommendedName>
</protein>
<keyword evidence="1 8" id="KW-0963">Cytoplasm</keyword>
<reference evidence="10 11" key="1">
    <citation type="submission" date="2024-09" db="EMBL/GenBank/DDBJ databases">
        <title>Laminarin stimulates single cell rates of sulfate reduction while oxygen inhibits transcriptomic activity in coastal marine sediment.</title>
        <authorList>
            <person name="Lindsay M."/>
            <person name="Orcutt B."/>
            <person name="Emerson D."/>
            <person name="Stepanauskas R."/>
            <person name="D'Angelo T."/>
        </authorList>
    </citation>
    <scope>NUCLEOTIDE SEQUENCE [LARGE SCALE GENOMIC DNA]</scope>
    <source>
        <strain evidence="10">SAG AM-311-K15</strain>
    </source>
</reference>
<dbReference type="InterPro" id="IPR037157">
    <property type="entry name" value="Acetyltransf_C_sf"/>
</dbReference>
<evidence type="ECO:0000256" key="1">
    <source>
        <dbReference type="ARBA" id="ARBA00022490"/>
    </source>
</evidence>
<name>A0ABV6YY33_UNCC1</name>
<dbReference type="Proteomes" id="UP001594351">
    <property type="component" value="Unassembled WGS sequence"/>
</dbReference>
<dbReference type="CDD" id="cd03351">
    <property type="entry name" value="LbH_UDP-GlcNAc_AT"/>
    <property type="match status" value="1"/>
</dbReference>
<dbReference type="EMBL" id="JBHPBY010000153">
    <property type="protein sequence ID" value="MFC1851110.1"/>
    <property type="molecule type" value="Genomic_DNA"/>
</dbReference>
<dbReference type="Gene3D" id="2.160.10.10">
    <property type="entry name" value="Hexapeptide repeat proteins"/>
    <property type="match status" value="1"/>
</dbReference>
<evidence type="ECO:0000256" key="7">
    <source>
        <dbReference type="ARBA" id="ARBA00023315"/>
    </source>
</evidence>
<keyword evidence="6 8" id="KW-0443">Lipid metabolism</keyword>
<dbReference type="Pfam" id="PF00132">
    <property type="entry name" value="Hexapep"/>
    <property type="match status" value="2"/>
</dbReference>
<comment type="catalytic activity">
    <reaction evidence="8">
        <text>a (3R)-hydroxyacyl-[ACP] + UDP-N-acetyl-alpha-D-glucosamine = a UDP-3-O-[(3R)-3-hydroxyacyl]-N-acetyl-alpha-D-glucosamine + holo-[ACP]</text>
        <dbReference type="Rhea" id="RHEA:67812"/>
        <dbReference type="Rhea" id="RHEA-COMP:9685"/>
        <dbReference type="Rhea" id="RHEA-COMP:9945"/>
        <dbReference type="ChEBI" id="CHEBI:57705"/>
        <dbReference type="ChEBI" id="CHEBI:64479"/>
        <dbReference type="ChEBI" id="CHEBI:78827"/>
        <dbReference type="ChEBI" id="CHEBI:173225"/>
        <dbReference type="EC" id="2.3.1.129"/>
    </reaction>
</comment>
<dbReference type="InterPro" id="IPR018357">
    <property type="entry name" value="Hexapep_transf_CS"/>
</dbReference>
<accession>A0ABV6YY33</accession>
<comment type="function">
    <text evidence="8">Involved in the biosynthesis of lipid A, a phosphorylated glycolipid that anchors the lipopolysaccharide to the outer membrane of the cell.</text>
</comment>
<sequence length="263" mass="28292">MNIHETAIIAPGAKVGHNVTIGARAMVGENVEIGNNCKIEPGVIIEGWTTIGPNCHIYPYTVIGTPPQDLKFGGEETKVVIGSDNTIREFVTINRATAHGGGETTIGSHNFIMAYAHIAHDCSLGDHNILANAATLAGHIIVEDHVSIGGLSGIHQFVNLGRYAFIGGCSAVSQDILPFSLAVGNHAMIHGLNVIGLQRQGFSTERLNILKQAFRIFFRSTMNRSQAVDHIKNTFEITPDIEHLLTFIEKSSRGIAKGIKPKS</sequence>
<keyword evidence="4 8" id="KW-0808">Transferase</keyword>
<comment type="caution">
    <text evidence="10">The sequence shown here is derived from an EMBL/GenBank/DDBJ whole genome shotgun (WGS) entry which is preliminary data.</text>
</comment>
<dbReference type="InterPro" id="IPR011004">
    <property type="entry name" value="Trimer_LpxA-like_sf"/>
</dbReference>
<dbReference type="PIRSF" id="PIRSF000456">
    <property type="entry name" value="UDP-GlcNAc_acltr"/>
    <property type="match status" value="1"/>
</dbReference>
<dbReference type="InterPro" id="IPR001451">
    <property type="entry name" value="Hexapep"/>
</dbReference>
<evidence type="ECO:0000313" key="10">
    <source>
        <dbReference type="EMBL" id="MFC1851110.1"/>
    </source>
</evidence>
<dbReference type="InterPro" id="IPR010137">
    <property type="entry name" value="Lipid_A_LpxA"/>
</dbReference>
<dbReference type="InterPro" id="IPR029098">
    <property type="entry name" value="Acetyltransf_C"/>
</dbReference>
<dbReference type="PANTHER" id="PTHR43480">
    <property type="entry name" value="ACYL-[ACYL-CARRIER-PROTEIN]--UDP-N-ACETYLGLUCOSAMINE O-ACYLTRANSFERASE"/>
    <property type="match status" value="1"/>
</dbReference>
<evidence type="ECO:0000259" key="9">
    <source>
        <dbReference type="Pfam" id="PF13720"/>
    </source>
</evidence>
<evidence type="ECO:0000256" key="8">
    <source>
        <dbReference type="HAMAP-Rule" id="MF_00387"/>
    </source>
</evidence>
<dbReference type="GO" id="GO:0008780">
    <property type="term" value="F:acyl-[acyl-carrier-protein]-UDP-N-acetylglucosamine O-acyltransferase activity"/>
    <property type="evidence" value="ECO:0007669"/>
    <property type="project" value="UniProtKB-EC"/>
</dbReference>
<evidence type="ECO:0000256" key="2">
    <source>
        <dbReference type="ARBA" id="ARBA00022516"/>
    </source>
</evidence>
<dbReference type="PANTHER" id="PTHR43480:SF1">
    <property type="entry name" value="ACYL-[ACYL-CARRIER-PROTEIN]--UDP-N-ACETYLGLUCOSAMINE O-ACYLTRANSFERASE, MITOCHONDRIAL-RELATED"/>
    <property type="match status" value="1"/>
</dbReference>
<dbReference type="SUPFAM" id="SSF51161">
    <property type="entry name" value="Trimeric LpxA-like enzymes"/>
    <property type="match status" value="1"/>
</dbReference>
<evidence type="ECO:0000313" key="11">
    <source>
        <dbReference type="Proteomes" id="UP001594351"/>
    </source>
</evidence>
<dbReference type="PROSITE" id="PS00101">
    <property type="entry name" value="HEXAPEP_TRANSFERASES"/>
    <property type="match status" value="1"/>
</dbReference>
<comment type="subcellular location">
    <subcellularLocation>
        <location evidence="8">Cytoplasm</location>
    </subcellularLocation>
</comment>
<comment type="subunit">
    <text evidence="8">Homotrimer.</text>
</comment>
<gene>
    <name evidence="8 10" type="primary">lpxA</name>
    <name evidence="10" type="ORF">ACFL27_13025</name>
</gene>
<comment type="similarity">
    <text evidence="8">Belongs to the transferase hexapeptide repeat family. LpxA subfamily.</text>
</comment>
<evidence type="ECO:0000256" key="4">
    <source>
        <dbReference type="ARBA" id="ARBA00022679"/>
    </source>
</evidence>
<keyword evidence="11" id="KW-1185">Reference proteome</keyword>
<dbReference type="Gene3D" id="1.20.1180.10">
    <property type="entry name" value="Udp N-acetylglucosamine O-acyltransferase, C-terminal domain"/>
    <property type="match status" value="1"/>
</dbReference>
<proteinExistence type="inferred from homology"/>
<dbReference type="EC" id="2.3.1.129" evidence="8"/>
<dbReference type="NCBIfam" id="TIGR01852">
    <property type="entry name" value="lipid_A_lpxA"/>
    <property type="match status" value="1"/>
</dbReference>
<keyword evidence="2 8" id="KW-0444">Lipid biosynthesis</keyword>